<keyword evidence="5 6" id="KW-0663">Pyridoxal phosphate</keyword>
<dbReference type="Proteomes" id="UP000610558">
    <property type="component" value="Unassembled WGS sequence"/>
</dbReference>
<comment type="similarity">
    <text evidence="2 6">Belongs to the class-III pyridoxal-phosphate-dependent aminotransferase family.</text>
</comment>
<gene>
    <name evidence="8" type="primary">ectB</name>
    <name evidence="8" type="ORF">IB286_00870</name>
</gene>
<protein>
    <recommendedName>
        <fullName evidence="7">Diaminobutyrate--2-oxoglutarate transaminase</fullName>
        <ecNumber evidence="7">2.6.1.76</ecNumber>
    </recommendedName>
    <alternativeName>
        <fullName evidence="7">DABA aminotransferase</fullName>
    </alternativeName>
</protein>
<dbReference type="PANTHER" id="PTHR43552">
    <property type="entry name" value="DIAMINOBUTYRATE--2-OXOGLUTARATE AMINOTRANSFERASE"/>
    <property type="match status" value="1"/>
</dbReference>
<dbReference type="NCBIfam" id="TIGR02407">
    <property type="entry name" value="ectoine_ectB"/>
    <property type="match status" value="1"/>
</dbReference>
<comment type="pathway">
    <text evidence="7">Amine and polyamine biosynthesis; ectoine biosynthesis; L-ectoine from L-aspartate 4-semialdehyde: step 1/3.</text>
</comment>
<dbReference type="InterPro" id="IPR005814">
    <property type="entry name" value="Aminotrans_3"/>
</dbReference>
<accession>A0A927GVL7</accession>
<proteinExistence type="inferred from homology"/>
<dbReference type="PANTHER" id="PTHR43552:SF2">
    <property type="entry name" value="DIAMINOBUTYRATE--2-OXOGLUTARATE TRANSAMINASE"/>
    <property type="match status" value="1"/>
</dbReference>
<dbReference type="InterPro" id="IPR004637">
    <property type="entry name" value="Dat"/>
</dbReference>
<dbReference type="GO" id="GO:0047307">
    <property type="term" value="F:diaminobutyrate-pyruvate transaminase activity"/>
    <property type="evidence" value="ECO:0007669"/>
    <property type="project" value="InterPro"/>
</dbReference>
<reference evidence="8" key="1">
    <citation type="submission" date="2020-09" db="EMBL/GenBank/DDBJ databases">
        <authorList>
            <person name="Yoon J.-W."/>
        </authorList>
    </citation>
    <scope>NUCLEOTIDE SEQUENCE</scope>
    <source>
        <strain evidence="8">KMU-158</strain>
    </source>
</reference>
<dbReference type="InterPro" id="IPR015421">
    <property type="entry name" value="PyrdxlP-dep_Trfase_major"/>
</dbReference>
<sequence>MTIFDQLESEVQCYARSFPTTFDKAQGEYLYDREGRQYIDFLAGAGTLNYGHNHPVLKEALVDYIMRDGITHGLDMHTAAKAEFLEAFNQHILKPRNMEYTFQFTGPTGTNAVEAALKLARKVTGRNNIISFTNGFHGVTLGAVSATGNSHHRGGAGVALGDVTRMPFCGYHGRDIDSLKMIEKLITDPSSGVDLPAAMIVETVQGEGGLNVANADWLRGLEKICRQHEILLIIDDIQAGCGRTGSFFSFEQAGIKPDIITMSKSLSGFGLPFAIVLLKPELDVWSPGEHNGTFRGNNHAFVTATAAIRHFWKDDAFAKEIAEKSALVSAHFKKVSDRYGVTKINTRGRGMMQGLVMQSGEIADAVVAACFERGLVIETCGNRGQVVKCFCPLTISIEALERGLNIVSEAVKEVMAEKLSNAS</sequence>
<comment type="cofactor">
    <cofactor evidence="1 7">
        <name>pyridoxal 5'-phosphate</name>
        <dbReference type="ChEBI" id="CHEBI:597326"/>
    </cofactor>
</comment>
<dbReference type="Pfam" id="PF00202">
    <property type="entry name" value="Aminotran_3"/>
    <property type="match status" value="1"/>
</dbReference>
<evidence type="ECO:0000313" key="9">
    <source>
        <dbReference type="Proteomes" id="UP000610558"/>
    </source>
</evidence>
<evidence type="ECO:0000256" key="3">
    <source>
        <dbReference type="ARBA" id="ARBA00022576"/>
    </source>
</evidence>
<dbReference type="CDD" id="cd00610">
    <property type="entry name" value="OAT_like"/>
    <property type="match status" value="1"/>
</dbReference>
<organism evidence="8 9">
    <name type="scientific">Spongiibacter pelagi</name>
    <dbReference type="NCBI Taxonomy" id="2760804"/>
    <lineage>
        <taxon>Bacteria</taxon>
        <taxon>Pseudomonadati</taxon>
        <taxon>Pseudomonadota</taxon>
        <taxon>Gammaproteobacteria</taxon>
        <taxon>Cellvibrionales</taxon>
        <taxon>Spongiibacteraceae</taxon>
        <taxon>Spongiibacter</taxon>
    </lineage>
</organism>
<keyword evidence="9" id="KW-1185">Reference proteome</keyword>
<dbReference type="RefSeq" id="WP_190761775.1">
    <property type="nucleotide sequence ID" value="NZ_JACXLD010000001.1"/>
</dbReference>
<dbReference type="PROSITE" id="PS00600">
    <property type="entry name" value="AA_TRANSFER_CLASS_3"/>
    <property type="match status" value="1"/>
</dbReference>
<evidence type="ECO:0000256" key="5">
    <source>
        <dbReference type="ARBA" id="ARBA00022898"/>
    </source>
</evidence>
<comment type="catalytic activity">
    <reaction evidence="7">
        <text>L-2,4-diaminobutanoate + 2-oxoglutarate = L-aspartate 4-semialdehyde + L-glutamate</text>
        <dbReference type="Rhea" id="RHEA:11160"/>
        <dbReference type="ChEBI" id="CHEBI:16810"/>
        <dbReference type="ChEBI" id="CHEBI:29985"/>
        <dbReference type="ChEBI" id="CHEBI:58761"/>
        <dbReference type="ChEBI" id="CHEBI:537519"/>
        <dbReference type="EC" id="2.6.1.76"/>
    </reaction>
</comment>
<name>A0A927GVL7_9GAMM</name>
<dbReference type="GO" id="GO:0019491">
    <property type="term" value="P:ectoine biosynthetic process"/>
    <property type="evidence" value="ECO:0007669"/>
    <property type="project" value="InterPro"/>
</dbReference>
<keyword evidence="4 7" id="KW-0808">Transferase</keyword>
<dbReference type="NCBIfam" id="TIGR00709">
    <property type="entry name" value="dat"/>
    <property type="match status" value="1"/>
</dbReference>
<evidence type="ECO:0000256" key="7">
    <source>
        <dbReference type="RuleBase" id="RU365034"/>
    </source>
</evidence>
<dbReference type="InterPro" id="IPR015424">
    <property type="entry name" value="PyrdxlP-dep_Trfase"/>
</dbReference>
<dbReference type="EC" id="2.6.1.76" evidence="7"/>
<dbReference type="GO" id="GO:0045303">
    <property type="term" value="F:diaminobutyrate-2-oxoglutarate transaminase activity"/>
    <property type="evidence" value="ECO:0007669"/>
    <property type="project" value="UniProtKB-EC"/>
</dbReference>
<dbReference type="InterPro" id="IPR015422">
    <property type="entry name" value="PyrdxlP-dep_Trfase_small"/>
</dbReference>
<dbReference type="Gene3D" id="3.40.640.10">
    <property type="entry name" value="Type I PLP-dependent aspartate aminotransferase-like (Major domain)"/>
    <property type="match status" value="1"/>
</dbReference>
<dbReference type="InterPro" id="IPR012773">
    <property type="entry name" value="Ectoine_EctB"/>
</dbReference>
<keyword evidence="3 7" id="KW-0032">Aminotransferase</keyword>
<dbReference type="AlphaFoldDB" id="A0A927GVL7"/>
<comment type="function">
    <text evidence="7">Catalyzes reversively the conversion of L-aspartate beta-semialdehyde (ASA) to L-2,4-diaminobutyrate (DABA) by transamination with L-glutamate.</text>
</comment>
<dbReference type="EMBL" id="JACXLD010000001">
    <property type="protein sequence ID" value="MBD2857539.1"/>
    <property type="molecule type" value="Genomic_DNA"/>
</dbReference>
<evidence type="ECO:0000256" key="6">
    <source>
        <dbReference type="RuleBase" id="RU003560"/>
    </source>
</evidence>
<dbReference type="GO" id="GO:0030170">
    <property type="term" value="F:pyridoxal phosphate binding"/>
    <property type="evidence" value="ECO:0007669"/>
    <property type="project" value="InterPro"/>
</dbReference>
<comment type="caution">
    <text evidence="8">The sequence shown here is derived from an EMBL/GenBank/DDBJ whole genome shotgun (WGS) entry which is preliminary data.</text>
</comment>
<dbReference type="NCBIfam" id="NF006733">
    <property type="entry name" value="PRK09264.1"/>
    <property type="match status" value="1"/>
</dbReference>
<evidence type="ECO:0000256" key="4">
    <source>
        <dbReference type="ARBA" id="ARBA00022679"/>
    </source>
</evidence>
<evidence type="ECO:0000256" key="2">
    <source>
        <dbReference type="ARBA" id="ARBA00008954"/>
    </source>
</evidence>
<dbReference type="InterPro" id="IPR049704">
    <property type="entry name" value="Aminotrans_3_PPA_site"/>
</dbReference>
<dbReference type="Gene3D" id="3.90.1150.10">
    <property type="entry name" value="Aspartate Aminotransferase, domain 1"/>
    <property type="match status" value="1"/>
</dbReference>
<evidence type="ECO:0000313" key="8">
    <source>
        <dbReference type="EMBL" id="MBD2857539.1"/>
    </source>
</evidence>
<evidence type="ECO:0000256" key="1">
    <source>
        <dbReference type="ARBA" id="ARBA00001933"/>
    </source>
</evidence>
<dbReference type="SUPFAM" id="SSF53383">
    <property type="entry name" value="PLP-dependent transferases"/>
    <property type="match status" value="1"/>
</dbReference>
<dbReference type="PIRSF" id="PIRSF000521">
    <property type="entry name" value="Transaminase_4ab_Lys_Orn"/>
    <property type="match status" value="1"/>
</dbReference>